<dbReference type="Pfam" id="PF16938">
    <property type="entry name" value="Phage_holin_Dp1"/>
    <property type="match status" value="1"/>
</dbReference>
<dbReference type="AlphaFoldDB" id="A0A413KFR4"/>
<organism evidence="1 2">
    <name type="scientific">Streptococcus anginosus</name>
    <dbReference type="NCBI Taxonomy" id="1328"/>
    <lineage>
        <taxon>Bacteria</taxon>
        <taxon>Bacillati</taxon>
        <taxon>Bacillota</taxon>
        <taxon>Bacilli</taxon>
        <taxon>Lactobacillales</taxon>
        <taxon>Streptococcaceae</taxon>
        <taxon>Streptococcus</taxon>
        <taxon>Streptococcus anginosus group</taxon>
    </lineage>
</organism>
<evidence type="ECO:0000313" key="1">
    <source>
        <dbReference type="EMBL" id="RGT59480.1"/>
    </source>
</evidence>
<reference evidence="1 2" key="1">
    <citation type="submission" date="2018-08" db="EMBL/GenBank/DDBJ databases">
        <title>A genome reference for cultivated species of the human gut microbiota.</title>
        <authorList>
            <person name="Zou Y."/>
            <person name="Xue W."/>
            <person name="Luo G."/>
        </authorList>
    </citation>
    <scope>NUCLEOTIDE SEQUENCE [LARGE SCALE GENOMIC DNA]</scope>
    <source>
        <strain evidence="1 2">AF18-38</strain>
    </source>
</reference>
<dbReference type="EMBL" id="QRWZ01000017">
    <property type="protein sequence ID" value="RGT59480.1"/>
    <property type="molecule type" value="Genomic_DNA"/>
</dbReference>
<dbReference type="InterPro" id="IPR031612">
    <property type="entry name" value="Phage_holin_Dp1"/>
</dbReference>
<dbReference type="Proteomes" id="UP000284046">
    <property type="component" value="Unassembled WGS sequence"/>
</dbReference>
<protein>
    <submittedName>
        <fullName evidence="1">Holin</fullName>
    </submittedName>
</protein>
<comment type="caution">
    <text evidence="1">The sequence shown here is derived from an EMBL/GenBank/DDBJ whole genome shotgun (WGS) entry which is preliminary data.</text>
</comment>
<accession>A0A413KFR4</accession>
<proteinExistence type="predicted"/>
<evidence type="ECO:0000313" key="2">
    <source>
        <dbReference type="Proteomes" id="UP000284046"/>
    </source>
</evidence>
<gene>
    <name evidence="1" type="ORF">DWX18_09595</name>
</gene>
<dbReference type="RefSeq" id="WP_118138916.1">
    <property type="nucleotide sequence ID" value="NZ_CP118054.1"/>
</dbReference>
<name>A0A413KFR4_STRAP</name>
<sequence length="75" mass="7897">MNLTNKQYDIAKKVVTVVAPAAITFITGLGALYKFDTTAITGTIALLTTFAGAVLGISSNKYQNAQNENAETKGE</sequence>